<dbReference type="KEGG" id="tac:Ta0877"/>
<dbReference type="Pfam" id="PF00324">
    <property type="entry name" value="AA_permease"/>
    <property type="match status" value="1"/>
</dbReference>
<dbReference type="InterPro" id="IPR004841">
    <property type="entry name" value="AA-permease/SLC12A_dom"/>
</dbReference>
<dbReference type="InterPro" id="IPR050367">
    <property type="entry name" value="APC_superfamily"/>
</dbReference>
<dbReference type="eggNOG" id="arCOG03650">
    <property type="taxonomic scope" value="Archaea"/>
</dbReference>
<feature type="transmembrane region" description="Helical" evidence="5">
    <location>
        <begin position="135"/>
        <end position="155"/>
    </location>
</feature>
<evidence type="ECO:0000256" key="4">
    <source>
        <dbReference type="ARBA" id="ARBA00023136"/>
    </source>
</evidence>
<dbReference type="EnsemblBacteria" id="CAC12006">
    <property type="protein sequence ID" value="CAC12006"/>
    <property type="gene ID" value="CAC12006"/>
</dbReference>
<dbReference type="PANTHER" id="PTHR42770:SF11">
    <property type="entry name" value="INNER MEMBRANE TRANSPORT PROTEIN YBAT"/>
    <property type="match status" value="1"/>
</dbReference>
<feature type="transmembrane region" description="Helical" evidence="5">
    <location>
        <begin position="41"/>
        <end position="63"/>
    </location>
</feature>
<evidence type="ECO:0000259" key="6">
    <source>
        <dbReference type="Pfam" id="PF00324"/>
    </source>
</evidence>
<keyword evidence="2 5" id="KW-0812">Transmembrane</keyword>
<evidence type="ECO:0000256" key="1">
    <source>
        <dbReference type="ARBA" id="ARBA00004141"/>
    </source>
</evidence>
<feature type="transmembrane region" description="Helical" evidence="5">
    <location>
        <begin position="374"/>
        <end position="400"/>
    </location>
</feature>
<evidence type="ECO:0000256" key="2">
    <source>
        <dbReference type="ARBA" id="ARBA00022692"/>
    </source>
</evidence>
<feature type="transmembrane region" description="Helical" evidence="5">
    <location>
        <begin position="348"/>
        <end position="368"/>
    </location>
</feature>
<gene>
    <name evidence="7" type="ordered locus">Ta0877</name>
</gene>
<evidence type="ECO:0000256" key="3">
    <source>
        <dbReference type="ARBA" id="ARBA00022989"/>
    </source>
</evidence>
<dbReference type="RefSeq" id="WP_010901287.1">
    <property type="nucleotide sequence ID" value="NC_002578.1"/>
</dbReference>
<protein>
    <submittedName>
        <fullName evidence="7">Amino acid permease related protein</fullName>
    </submittedName>
</protein>
<accession>Q9HJT6</accession>
<reference evidence="7 8" key="1">
    <citation type="journal article" date="2000" name="Nature">
        <title>The genome sequence of the thermoacidophilic scavenger Thermoplasma acidophilum.</title>
        <authorList>
            <person name="Ruepp A."/>
            <person name="Graml W."/>
            <person name="Santos-Martinez M.L."/>
            <person name="Koretke K.K."/>
            <person name="Volker C."/>
            <person name="Mewes H.W."/>
            <person name="Frishman D."/>
            <person name="Stocker S."/>
            <person name="Lupas A.N."/>
            <person name="Baumeister W."/>
        </authorList>
    </citation>
    <scope>NUCLEOTIDE SEQUENCE [LARGE SCALE GENOMIC DNA]</scope>
    <source>
        <strain evidence="8">ATCC 25905 / DSM 1728 / JCM 9062 / NBRC 15155 / AMRC-C165</strain>
    </source>
</reference>
<dbReference type="PIRSF" id="PIRSF006060">
    <property type="entry name" value="AA_transporter"/>
    <property type="match status" value="1"/>
</dbReference>
<dbReference type="STRING" id="273075.gene:9572091"/>
<feature type="transmembrane region" description="Helical" evidence="5">
    <location>
        <begin position="12"/>
        <end position="35"/>
    </location>
</feature>
<evidence type="ECO:0000256" key="5">
    <source>
        <dbReference type="SAM" id="Phobius"/>
    </source>
</evidence>
<feature type="transmembrane region" description="Helical" evidence="5">
    <location>
        <begin position="437"/>
        <end position="459"/>
    </location>
</feature>
<feature type="transmembrane region" description="Helical" evidence="5">
    <location>
        <begin position="237"/>
        <end position="263"/>
    </location>
</feature>
<dbReference type="OrthoDB" id="43026at2157"/>
<feature type="transmembrane region" description="Helical" evidence="5">
    <location>
        <begin position="412"/>
        <end position="431"/>
    </location>
</feature>
<dbReference type="AlphaFoldDB" id="Q9HJT6"/>
<evidence type="ECO:0000313" key="7">
    <source>
        <dbReference type="EMBL" id="CAC12006.1"/>
    </source>
</evidence>
<feature type="transmembrane region" description="Helical" evidence="5">
    <location>
        <begin position="162"/>
        <end position="183"/>
    </location>
</feature>
<dbReference type="EMBL" id="AL445065">
    <property type="protein sequence ID" value="CAC12006.1"/>
    <property type="molecule type" value="Genomic_DNA"/>
</dbReference>
<feature type="transmembrane region" description="Helical" evidence="5">
    <location>
        <begin position="110"/>
        <end position="129"/>
    </location>
</feature>
<dbReference type="PANTHER" id="PTHR42770">
    <property type="entry name" value="AMINO ACID TRANSPORTER-RELATED"/>
    <property type="match status" value="1"/>
</dbReference>
<name>Q9HJT6_THEAC</name>
<keyword evidence="4 5" id="KW-0472">Membrane</keyword>
<keyword evidence="8" id="KW-1185">Reference proteome</keyword>
<evidence type="ECO:0000313" key="8">
    <source>
        <dbReference type="Proteomes" id="UP000001024"/>
    </source>
</evidence>
<dbReference type="GO" id="GO:0016020">
    <property type="term" value="C:membrane"/>
    <property type="evidence" value="ECO:0007669"/>
    <property type="project" value="UniProtKB-SubCell"/>
</dbReference>
<dbReference type="Proteomes" id="UP000001024">
    <property type="component" value="Chromosome"/>
</dbReference>
<sequence length="477" mass="50849">MSGNSDSKLKANSVGFMPLLGQAIAMISPLGAVAATMTGSASIALGSLPLAYLIAIFAVLFWINTPYQYSRKIASAGGFYTYNTEGAGPYYGSVSGYILFFSYYMTYTNAILFITGVFIPGLFSIFFGITLNAYIWIPTLIVFGLIILLPAYLGIEGSTKYSFASSIIQIMLLVILSIAIIIIKGPANTLAPFTPKPAGGFGPVFVGMILAIFSMSGSSAVVSLGEEAKQPKKNIRNALLISFLITGVVFVLTSYALTIGWGINNMSTFAESGTSLAYGNGVPGIIVALKYLGMPMAIAMMIFAVNSLYTGSLAPLNSAGRMLYAMARDGIAPKIFSRVHGKRKTPHIALIFIAVSGMAVSLIAGLIMGPFMGFLYLVTASAVALFIGHIMTDISLPIAFRKFREFSIAKHAILPGISIVLLLIGIYYSFFPPSYPTNIAIISAVVFMIVVTIALNIYLKRKGITENMIAETSPSTN</sequence>
<organism evidence="7 8">
    <name type="scientific">Thermoplasma acidophilum (strain ATCC 25905 / DSM 1728 / JCM 9062 / NBRC 15155 / AMRC-C165)</name>
    <dbReference type="NCBI Taxonomy" id="273075"/>
    <lineage>
        <taxon>Archaea</taxon>
        <taxon>Methanobacteriati</taxon>
        <taxon>Thermoplasmatota</taxon>
        <taxon>Thermoplasmata</taxon>
        <taxon>Thermoplasmatales</taxon>
        <taxon>Thermoplasmataceae</taxon>
        <taxon>Thermoplasma</taxon>
    </lineage>
</organism>
<dbReference type="GO" id="GO:0055085">
    <property type="term" value="P:transmembrane transport"/>
    <property type="evidence" value="ECO:0007669"/>
    <property type="project" value="InterPro"/>
</dbReference>
<feature type="domain" description="Amino acid permease/ SLC12A" evidence="6">
    <location>
        <begin position="22"/>
        <end position="461"/>
    </location>
</feature>
<keyword evidence="3 5" id="KW-1133">Transmembrane helix</keyword>
<feature type="transmembrane region" description="Helical" evidence="5">
    <location>
        <begin position="203"/>
        <end position="225"/>
    </location>
</feature>
<dbReference type="InParanoid" id="Q9HJT6"/>
<proteinExistence type="predicted"/>
<dbReference type="PaxDb" id="273075-Ta0877"/>
<dbReference type="Gene3D" id="1.20.1740.10">
    <property type="entry name" value="Amino acid/polyamine transporter I"/>
    <property type="match status" value="1"/>
</dbReference>
<dbReference type="HOGENOM" id="CLU_007946_20_3_2"/>
<comment type="subcellular location">
    <subcellularLocation>
        <location evidence="1">Membrane</location>
        <topology evidence="1">Multi-pass membrane protein</topology>
    </subcellularLocation>
</comment>